<dbReference type="PANTHER" id="PTHR45982:SF1">
    <property type="entry name" value="REGULATOR OF CHROMOSOME CONDENSATION"/>
    <property type="match status" value="1"/>
</dbReference>
<proteinExistence type="predicted"/>
<feature type="signal peptide" evidence="1">
    <location>
        <begin position="1"/>
        <end position="31"/>
    </location>
</feature>
<dbReference type="SUPFAM" id="SSF50985">
    <property type="entry name" value="RCC1/BLIP-II"/>
    <property type="match status" value="1"/>
</dbReference>
<dbReference type="OrthoDB" id="3224847at2"/>
<dbReference type="AlphaFoldDB" id="A0A1C4H0I5"/>
<feature type="chain" id="PRO_5008692826" description="DUF11 domain-containing protein" evidence="1">
    <location>
        <begin position="32"/>
        <end position="766"/>
    </location>
</feature>
<keyword evidence="1" id="KW-0732">Signal</keyword>
<keyword evidence="3" id="KW-1185">Reference proteome</keyword>
<dbReference type="InterPro" id="IPR009091">
    <property type="entry name" value="RCC1/BLIP-II"/>
</dbReference>
<dbReference type="Gene3D" id="2.130.10.30">
    <property type="entry name" value="Regulator of chromosome condensation 1/beta-lactamase-inhibitor protein II"/>
    <property type="match status" value="2"/>
</dbReference>
<evidence type="ECO:0000313" key="3">
    <source>
        <dbReference type="Proteomes" id="UP000242610"/>
    </source>
</evidence>
<dbReference type="Proteomes" id="UP000242610">
    <property type="component" value="Unassembled WGS sequence"/>
</dbReference>
<reference evidence="3" key="1">
    <citation type="submission" date="2016-08" db="EMBL/GenBank/DDBJ databases">
        <authorList>
            <person name="Varghese N."/>
            <person name="Submissions Spin"/>
        </authorList>
    </citation>
    <scope>NUCLEOTIDE SEQUENCE [LARGE SCALE GENOMIC DNA]</scope>
    <source>
        <strain evidence="3">R-52791</strain>
    </source>
</reference>
<dbReference type="PANTHER" id="PTHR45982">
    <property type="entry name" value="REGULATOR OF CHROMOSOME CONDENSATION"/>
    <property type="match status" value="1"/>
</dbReference>
<dbReference type="STRING" id="1505727.GA0061077_0232"/>
<sequence>MKKLWKKNSAAFFAVVIITALTFSSVGVANAAYVNQKKVDITSPSLSFTGGAGVQGTYALDSQIALDKGGNIWIWGYYNYCSIWNAGQGGANSPTAKYGASYTDNSANGGAKPTGNCAGNLINNQPAIIKGLNGIVSVAGSAYAIMAVDSKGNLYGWGDNSQYGFTYPSSASLKASGGFNTQAGGGVYGIYKDGTLPPEALPDKVNQANPNETPDTWKPIDGPDSIKPPTSGPRYYADGFNTSKVVSVSSNEYGFGWLKEDGTVWTVGYNNFGARGVGKQNGVGMGTAPNSRQWNSLNDTSGAPYNDNGGATLVPTKVPFPAGVKIKYLSNSYEGFHAIDTDDNVWYWGRVFTGNSGLTTEEIAANSSNFDNSKPCYLASGPAGWDEAYCYSPVYVPSISKVVKENGFTKFAEGYQYGALLDGHKKLWIWGSGDMRSGMPEATGDIVRQWRPIPQVFNATTNAGDTITADNVVDVNGVMHGGSFVTGDGYVYAWGDSYWGGAFSKELSPSAPARPVNYGPGTWYPGIVWDPTRDPQHRKATKVGGNKDAGNFNLEDGSIYAWGENGAGVALGGRGYQTTVCAEGLPGCVSPKVDVGGNRVQGGNDVWPATFVPGIQNVGRYQTVVKNAYPFQGTPVKNGQVMEYTVKFINDRTGYQNPAVRMEDVWGSGASLVPGSFSAKYTMFQSHAVDADVDSKWDATSKFNLTNTGYSSTDATMQLLPQSTLVITYKVTVSGSSGAVGGVAKISDAASGMEIDSDETVNNIVS</sequence>
<evidence type="ECO:0000256" key="1">
    <source>
        <dbReference type="SAM" id="SignalP"/>
    </source>
</evidence>
<accession>A0A1C4H0I5</accession>
<dbReference type="EMBL" id="FMBL01000001">
    <property type="protein sequence ID" value="SCC78376.1"/>
    <property type="molecule type" value="Genomic_DNA"/>
</dbReference>
<dbReference type="RefSeq" id="WP_091847126.1">
    <property type="nucleotide sequence ID" value="NZ_FMBL01000001.1"/>
</dbReference>
<protein>
    <recommendedName>
        <fullName evidence="4">DUF11 domain-containing protein</fullName>
    </recommendedName>
</protein>
<gene>
    <name evidence="2" type="ORF">GA0061077_0232</name>
</gene>
<name>A0A1C4H0I5_9BIFI</name>
<organism evidence="2 3">
    <name type="scientific">Bifidobacterium commune</name>
    <dbReference type="NCBI Taxonomy" id="1505727"/>
    <lineage>
        <taxon>Bacteria</taxon>
        <taxon>Bacillati</taxon>
        <taxon>Actinomycetota</taxon>
        <taxon>Actinomycetes</taxon>
        <taxon>Bifidobacteriales</taxon>
        <taxon>Bifidobacteriaceae</taxon>
        <taxon>Bifidobacterium</taxon>
    </lineage>
</organism>
<evidence type="ECO:0000313" key="2">
    <source>
        <dbReference type="EMBL" id="SCC78376.1"/>
    </source>
</evidence>
<dbReference type="InterPro" id="IPR051553">
    <property type="entry name" value="Ran_GTPase-activating"/>
</dbReference>
<evidence type="ECO:0008006" key="4">
    <source>
        <dbReference type="Google" id="ProtNLM"/>
    </source>
</evidence>